<sequence>MKNQLGSSSVFKNSAIILCFPLSFSISRQSFFFFSYKSHVSIPHFFKKDSGGIVHAKQKKILFCEEGKILEKGTDVKYTLTNNIHNINEECFYKRLIKTYVDILFNSYKYPLHIQCLHIMSKNLLKEKIRNVTQSKEHKRRIFSETCNEYDVEDLNKFLVHINNLLSTNNCYDMDIKNKEMIVKKINNFLNYKNVLYSLFTLEHNKIIFHYTENLLINDLQNCFINTYLNKNKDIYRFIKKYGHDNIYIYILDVIKTICIIFNKLDDILYTPPPILIYYPFVYLVV</sequence>
<dbReference type="Proteomes" id="UP000030697">
    <property type="component" value="Unassembled WGS sequence"/>
</dbReference>
<gene>
    <name evidence="1" type="ORF">C923_00907</name>
</gene>
<name>W7JHG3_PLAFA</name>
<accession>W7JHG3</accession>
<protein>
    <submittedName>
        <fullName evidence="1">Uncharacterized protein</fullName>
    </submittedName>
</protein>
<dbReference type="AlphaFoldDB" id="W7JHG3"/>
<evidence type="ECO:0000313" key="1">
    <source>
        <dbReference type="EMBL" id="EWC78412.1"/>
    </source>
</evidence>
<proteinExistence type="predicted"/>
<evidence type="ECO:0000313" key="2">
    <source>
        <dbReference type="Proteomes" id="UP000030697"/>
    </source>
</evidence>
<dbReference type="OrthoDB" id="370336at2759"/>
<dbReference type="EMBL" id="KE124433">
    <property type="protein sequence ID" value="EWC78412.1"/>
    <property type="molecule type" value="Genomic_DNA"/>
</dbReference>
<organism evidence="1 2">
    <name type="scientific">Plasmodium falciparum UGT5.1</name>
    <dbReference type="NCBI Taxonomy" id="1237627"/>
    <lineage>
        <taxon>Eukaryota</taxon>
        <taxon>Sar</taxon>
        <taxon>Alveolata</taxon>
        <taxon>Apicomplexa</taxon>
        <taxon>Aconoidasida</taxon>
        <taxon>Haemosporida</taxon>
        <taxon>Plasmodiidae</taxon>
        <taxon>Plasmodium</taxon>
        <taxon>Plasmodium (Laverania)</taxon>
    </lineage>
</organism>
<reference evidence="1 2" key="1">
    <citation type="submission" date="2013-02" db="EMBL/GenBank/DDBJ databases">
        <title>The Genome Sequence of Plasmodium falciparum UGT5.1.</title>
        <authorList>
            <consortium name="The Broad Institute Genome Sequencing Platform"/>
            <consortium name="The Broad Institute Genome Sequencing Center for Infectious Disease"/>
            <person name="Neafsey D."/>
            <person name="Cheeseman I."/>
            <person name="Volkman S."/>
            <person name="Adams J."/>
            <person name="Walker B."/>
            <person name="Young S.K."/>
            <person name="Zeng Q."/>
            <person name="Gargeya S."/>
            <person name="Fitzgerald M."/>
            <person name="Haas B."/>
            <person name="Abouelleil A."/>
            <person name="Alvarado L."/>
            <person name="Arachchi H.M."/>
            <person name="Berlin A.M."/>
            <person name="Chapman S.B."/>
            <person name="Dewar J."/>
            <person name="Goldberg J."/>
            <person name="Griggs A."/>
            <person name="Gujja S."/>
            <person name="Hansen M."/>
            <person name="Howarth C."/>
            <person name="Imamovic A."/>
            <person name="Larimer J."/>
            <person name="McCowan C."/>
            <person name="Murphy C."/>
            <person name="Neiman D."/>
            <person name="Pearson M."/>
            <person name="Priest M."/>
            <person name="Roberts A."/>
            <person name="Saif S."/>
            <person name="Shea T."/>
            <person name="Sisk P."/>
            <person name="Sykes S."/>
            <person name="Wortman J."/>
            <person name="Nusbaum C."/>
            <person name="Birren B."/>
        </authorList>
    </citation>
    <scope>NUCLEOTIDE SEQUENCE [LARGE SCALE GENOMIC DNA]</scope>
    <source>
        <strain evidence="1 2">UGT5.1</strain>
    </source>
</reference>